<dbReference type="OrthoDB" id="6692397at2759"/>
<feature type="domain" description="Helicase C-terminal" evidence="16">
    <location>
        <begin position="327"/>
        <end position="504"/>
    </location>
</feature>
<feature type="domain" description="Helicase ATP-binding" evidence="15">
    <location>
        <begin position="163"/>
        <end position="296"/>
    </location>
</feature>
<dbReference type="FunFam" id="3.40.50.300:FF:000269">
    <property type="entry name" value="ATP-dependent RNA helicase SUPV3L1, mitochondrial"/>
    <property type="match status" value="1"/>
</dbReference>
<evidence type="ECO:0000256" key="4">
    <source>
        <dbReference type="ARBA" id="ARBA00011661"/>
    </source>
</evidence>
<dbReference type="Pfam" id="PF22527">
    <property type="entry name" value="DEXQc_Suv3"/>
    <property type="match status" value="1"/>
</dbReference>
<dbReference type="CDD" id="cd18805">
    <property type="entry name" value="SF2_C_suv3"/>
    <property type="match status" value="1"/>
</dbReference>
<dbReference type="Gene3D" id="1.20.272.40">
    <property type="match status" value="1"/>
</dbReference>
<evidence type="ECO:0000313" key="17">
    <source>
        <dbReference type="EMBL" id="CCO20601.1"/>
    </source>
</evidence>
<dbReference type="InterPro" id="IPR055206">
    <property type="entry name" value="DEXQc_SUV3"/>
</dbReference>
<dbReference type="eggNOG" id="KOG0953">
    <property type="taxonomic scope" value="Eukaryota"/>
</dbReference>
<dbReference type="GO" id="GO:0042645">
    <property type="term" value="C:mitochondrial nucleoid"/>
    <property type="evidence" value="ECO:0007669"/>
    <property type="project" value="UniProtKB-SubCell"/>
</dbReference>
<keyword evidence="9" id="KW-0067">ATP-binding</keyword>
<feature type="region of interest" description="Disordered" evidence="14">
    <location>
        <begin position="679"/>
        <end position="703"/>
    </location>
</feature>
<dbReference type="GO" id="GO:0005524">
    <property type="term" value="F:ATP binding"/>
    <property type="evidence" value="ECO:0007669"/>
    <property type="project" value="UniProtKB-KW"/>
</dbReference>
<dbReference type="GeneID" id="19010875"/>
<dbReference type="EMBL" id="FO082261">
    <property type="protein sequence ID" value="CCO20601.1"/>
    <property type="molecule type" value="Genomic_DNA"/>
</dbReference>
<dbReference type="SMART" id="SM00490">
    <property type="entry name" value="HELICc"/>
    <property type="match status" value="1"/>
</dbReference>
<dbReference type="CDD" id="cd17913">
    <property type="entry name" value="DEXQc_Suv3"/>
    <property type="match status" value="1"/>
</dbReference>
<evidence type="ECO:0000256" key="3">
    <source>
        <dbReference type="ARBA" id="ARBA00004436"/>
    </source>
</evidence>
<evidence type="ECO:0000259" key="16">
    <source>
        <dbReference type="PROSITE" id="PS51194"/>
    </source>
</evidence>
<dbReference type="InterPro" id="IPR027417">
    <property type="entry name" value="P-loop_NTPase"/>
</dbReference>
<dbReference type="SUPFAM" id="SSF52540">
    <property type="entry name" value="P-loop containing nucleoside triphosphate hydrolases"/>
    <property type="match status" value="1"/>
</dbReference>
<dbReference type="InterPro" id="IPR041082">
    <property type="entry name" value="Suv3_C_1"/>
</dbReference>
<dbReference type="EC" id="3.6.4.13" evidence="5"/>
<comment type="subcellular location">
    <subcellularLocation>
        <location evidence="3">Mitochondrion matrix</location>
        <location evidence="3">Mitochondrion nucleoid</location>
    </subcellularLocation>
</comment>
<dbReference type="GO" id="GO:0003724">
    <property type="term" value="F:RNA helicase activity"/>
    <property type="evidence" value="ECO:0007669"/>
    <property type="project" value="UniProtKB-EC"/>
</dbReference>
<comment type="cofactor">
    <cofactor evidence="2">
        <name>Mg(2+)</name>
        <dbReference type="ChEBI" id="CHEBI:18420"/>
    </cofactor>
</comment>
<feature type="compositionally biased region" description="Basic residues" evidence="14">
    <location>
        <begin position="120"/>
        <end position="132"/>
    </location>
</feature>
<evidence type="ECO:0000313" key="18">
    <source>
        <dbReference type="Proteomes" id="UP000198341"/>
    </source>
</evidence>
<dbReference type="PANTHER" id="PTHR12131:SF1">
    <property type="entry name" value="ATP-DEPENDENT RNA HELICASE SUPV3L1, MITOCHONDRIAL-RELATED"/>
    <property type="match status" value="1"/>
</dbReference>
<evidence type="ECO:0000256" key="12">
    <source>
        <dbReference type="ARBA" id="ARBA00023271"/>
    </source>
</evidence>
<dbReference type="InterPro" id="IPR001650">
    <property type="entry name" value="Helicase_C-like"/>
</dbReference>
<evidence type="ECO:0000256" key="5">
    <source>
        <dbReference type="ARBA" id="ARBA00012552"/>
    </source>
</evidence>
<evidence type="ECO:0000256" key="2">
    <source>
        <dbReference type="ARBA" id="ARBA00001946"/>
    </source>
</evidence>
<protein>
    <recommendedName>
        <fullName evidence="5">RNA helicase</fullName>
        <ecNumber evidence="5">3.6.4.13</ecNumber>
    </recommendedName>
</protein>
<dbReference type="InterPro" id="IPR022192">
    <property type="entry name" value="SUV3_C"/>
</dbReference>
<dbReference type="KEGG" id="bpg:Bathy18g00080"/>
<dbReference type="GO" id="GO:0016787">
    <property type="term" value="F:hydrolase activity"/>
    <property type="evidence" value="ECO:0007669"/>
    <property type="project" value="UniProtKB-KW"/>
</dbReference>
<proteinExistence type="predicted"/>
<keyword evidence="18" id="KW-1185">Reference proteome</keyword>
<evidence type="ECO:0000256" key="6">
    <source>
        <dbReference type="ARBA" id="ARBA00022741"/>
    </source>
</evidence>
<keyword evidence="8" id="KW-0347">Helicase</keyword>
<dbReference type="RefSeq" id="XP_007508110.1">
    <property type="nucleotide sequence ID" value="XM_007508048.1"/>
</dbReference>
<keyword evidence="12" id="KW-1135">Mitochondrion nucleoid</keyword>
<feature type="region of interest" description="Disordered" evidence="14">
    <location>
        <begin position="100"/>
        <end position="141"/>
    </location>
</feature>
<dbReference type="PROSITE" id="PS51192">
    <property type="entry name" value="HELICASE_ATP_BIND_1"/>
    <property type="match status" value="1"/>
</dbReference>
<evidence type="ECO:0000256" key="8">
    <source>
        <dbReference type="ARBA" id="ARBA00022806"/>
    </source>
</evidence>
<comment type="cofactor">
    <cofactor evidence="1">
        <name>Mn(2+)</name>
        <dbReference type="ChEBI" id="CHEBI:29035"/>
    </cofactor>
</comment>
<keyword evidence="6" id="KW-0547">Nucleotide-binding</keyword>
<dbReference type="InterPro" id="IPR044774">
    <property type="entry name" value="Suv3_DEXQc"/>
</dbReference>
<dbReference type="GO" id="GO:0000965">
    <property type="term" value="P:mitochondrial RNA 3'-end processing"/>
    <property type="evidence" value="ECO:0007669"/>
    <property type="project" value="TreeGrafter"/>
</dbReference>
<dbReference type="Pfam" id="PF18147">
    <property type="entry name" value="Suv3_C_1"/>
    <property type="match status" value="1"/>
</dbReference>
<reference evidence="17 18" key="1">
    <citation type="submission" date="2011-10" db="EMBL/GenBank/DDBJ databases">
        <authorList>
            <person name="Genoscope - CEA"/>
        </authorList>
    </citation>
    <scope>NUCLEOTIDE SEQUENCE [LARGE SCALE GENOMIC DNA]</scope>
    <source>
        <strain evidence="17 18">RCC 1105</strain>
    </source>
</reference>
<feature type="region of interest" description="Disordered" evidence="14">
    <location>
        <begin position="722"/>
        <end position="745"/>
    </location>
</feature>
<evidence type="ECO:0000256" key="1">
    <source>
        <dbReference type="ARBA" id="ARBA00001936"/>
    </source>
</evidence>
<keyword evidence="7" id="KW-0378">Hydrolase</keyword>
<dbReference type="GO" id="GO:0045025">
    <property type="term" value="C:mitochondrial degradosome"/>
    <property type="evidence" value="ECO:0007669"/>
    <property type="project" value="TreeGrafter"/>
</dbReference>
<dbReference type="Pfam" id="PF12513">
    <property type="entry name" value="SUV3_C"/>
    <property type="match status" value="1"/>
</dbReference>
<comment type="subunit">
    <text evidence="4">Homodimer; in free form. Component of the mitochondrial degradosome (mtEXO) complex which is a heteropentamer containing 2 copies of SUPV3L1 and 3 copies of PNPT1.</text>
</comment>
<evidence type="ECO:0000256" key="9">
    <source>
        <dbReference type="ARBA" id="ARBA00022840"/>
    </source>
</evidence>
<dbReference type="PROSITE" id="PS51194">
    <property type="entry name" value="HELICASE_CTER"/>
    <property type="match status" value="1"/>
</dbReference>
<gene>
    <name evidence="17" type="ordered locus">Bathy18g00080</name>
</gene>
<dbReference type="InterPro" id="IPR050699">
    <property type="entry name" value="RNA-DNA_Helicase"/>
</dbReference>
<keyword evidence="11" id="KW-0496">Mitochondrion</keyword>
<dbReference type="PANTHER" id="PTHR12131">
    <property type="entry name" value="ATP-DEPENDENT RNA AND DNA HELICASE"/>
    <property type="match status" value="1"/>
</dbReference>
<evidence type="ECO:0000256" key="10">
    <source>
        <dbReference type="ARBA" id="ARBA00022946"/>
    </source>
</evidence>
<feature type="compositionally biased region" description="Basic and acidic residues" evidence="14">
    <location>
        <begin position="690"/>
        <end position="703"/>
    </location>
</feature>
<evidence type="ECO:0000256" key="11">
    <source>
        <dbReference type="ARBA" id="ARBA00023128"/>
    </source>
</evidence>
<dbReference type="STRING" id="41875.K8ERC1"/>
<dbReference type="Pfam" id="PF00271">
    <property type="entry name" value="Helicase_C"/>
    <property type="match status" value="1"/>
</dbReference>
<dbReference type="AlphaFoldDB" id="K8ERC1"/>
<evidence type="ECO:0000256" key="7">
    <source>
        <dbReference type="ARBA" id="ARBA00022801"/>
    </source>
</evidence>
<name>K8ERC1_9CHLO</name>
<dbReference type="Gene3D" id="1.20.58.1080">
    <property type="match status" value="1"/>
</dbReference>
<dbReference type="InterPro" id="IPR014001">
    <property type="entry name" value="Helicase_ATP-bd"/>
</dbReference>
<organism evidence="17 18">
    <name type="scientific">Bathycoccus prasinos</name>
    <dbReference type="NCBI Taxonomy" id="41875"/>
    <lineage>
        <taxon>Eukaryota</taxon>
        <taxon>Viridiplantae</taxon>
        <taxon>Chlorophyta</taxon>
        <taxon>Mamiellophyceae</taxon>
        <taxon>Mamiellales</taxon>
        <taxon>Bathycoccaceae</taxon>
        <taxon>Bathycoccus</taxon>
    </lineage>
</organism>
<sequence>MSASSSFSSVVRKRFLQKSSSLFSSSFLTRILPGSVKNGVCASSFKEIRTTTTTTTATTIPSFFVQRKSENNWCRPCLVTIENFNSPSSSSAFRRSYASSSTELMTSRTSPTESAQRNNKEKKKKNKKKKKSSTTTTTSKTKAELEELKTLMDMKKPGKWYPLARTMQREIILHVGPTNSGKTHAAMERLKRASSGVYCSPLRLLAWEISESLNKFGTKCDLVTGQELKRVENAEHIACTVEMVDVNKVVDCAVIDEIHLIGDDFRGYAFTRALLGTPALEVHLCGDTSCVELIEKICKDTGDKLRIRNYERLSPLNVAEEHFSKKRLEQNIEKGDCFVAFSRKAVYALKSEIERRVPLRACVIYGGLPPEARSRQAELFNKPDSGYDLLIASDAIGMGLNLNIRRIIFNELTKFDGVEIRQLSSPEVKQIAGRAGRYKMSYYDKGGGVVTTTDDGMVLDGNRKNGDNAKSDIIKSSGVSGLQFIQNQLNAPVEALKTAGLAPTFEQILEYCSKVEGATLEDAMKALSSDAIVPKYYKMRKSDEVIRLAKYLENLGMEIEDHYTFSVSPTSVDCLHSMKTLMNFAKAFLNEGHVSVKLIPKSVNKHDRKSRADAQTRMNQRSVGILATLEEQHRAYDLYLWFARRMSAQFPEYSLAEALRVMCAHSIDAELQKLSTTATIESNSRKKKSEKKEEGSSKPVKQIEELDRKILRSAINRVNEERKNLSLLSKPATTKKATTTTSRQH</sequence>
<dbReference type="Proteomes" id="UP000198341">
    <property type="component" value="Chromosome 18"/>
</dbReference>
<keyword evidence="10" id="KW-0809">Transit peptide</keyword>
<evidence type="ECO:0000256" key="13">
    <source>
        <dbReference type="ARBA" id="ARBA00047984"/>
    </source>
</evidence>
<feature type="compositionally biased region" description="Low complexity" evidence="14">
    <location>
        <begin position="732"/>
        <end position="745"/>
    </location>
</feature>
<accession>K8ERC1</accession>
<dbReference type="Gene3D" id="3.40.50.300">
    <property type="entry name" value="P-loop containing nucleotide triphosphate hydrolases"/>
    <property type="match status" value="2"/>
</dbReference>
<feature type="compositionally biased region" description="Polar residues" evidence="14">
    <location>
        <begin position="102"/>
        <end position="117"/>
    </location>
</feature>
<dbReference type="FunFam" id="3.40.50.300:FF:000957">
    <property type="entry name" value="ATP-dependent RNA helicase SUV3L, mitochondrial"/>
    <property type="match status" value="1"/>
</dbReference>
<comment type="catalytic activity">
    <reaction evidence="13">
        <text>ATP + H2O = ADP + phosphate + H(+)</text>
        <dbReference type="Rhea" id="RHEA:13065"/>
        <dbReference type="ChEBI" id="CHEBI:15377"/>
        <dbReference type="ChEBI" id="CHEBI:15378"/>
        <dbReference type="ChEBI" id="CHEBI:30616"/>
        <dbReference type="ChEBI" id="CHEBI:43474"/>
        <dbReference type="ChEBI" id="CHEBI:456216"/>
        <dbReference type="EC" id="3.6.4.13"/>
    </reaction>
</comment>
<evidence type="ECO:0000256" key="14">
    <source>
        <dbReference type="SAM" id="MobiDB-lite"/>
    </source>
</evidence>
<evidence type="ECO:0000259" key="15">
    <source>
        <dbReference type="PROSITE" id="PS51192"/>
    </source>
</evidence>